<comment type="caution">
    <text evidence="3">The sequence shown here is derived from an EMBL/GenBank/DDBJ whole genome shotgun (WGS) entry which is preliminary data.</text>
</comment>
<dbReference type="Gene3D" id="3.20.20.80">
    <property type="entry name" value="Glycosidases"/>
    <property type="match status" value="1"/>
</dbReference>
<keyword evidence="4" id="KW-1185">Reference proteome</keyword>
<organism evidence="3 4">
    <name type="scientific">Bailinhaonella thermotolerans</name>
    <dbReference type="NCBI Taxonomy" id="1070861"/>
    <lineage>
        <taxon>Bacteria</taxon>
        <taxon>Bacillati</taxon>
        <taxon>Actinomycetota</taxon>
        <taxon>Actinomycetes</taxon>
        <taxon>Streptosporangiales</taxon>
        <taxon>Streptosporangiaceae</taxon>
        <taxon>Bailinhaonella</taxon>
    </lineage>
</organism>
<feature type="signal peptide" evidence="2">
    <location>
        <begin position="1"/>
        <end position="25"/>
    </location>
</feature>
<dbReference type="EMBL" id="QZEY01000005">
    <property type="protein sequence ID" value="RJL32196.1"/>
    <property type="molecule type" value="Genomic_DNA"/>
</dbReference>
<proteinExistence type="predicted"/>
<gene>
    <name evidence="3" type="ORF">D5H75_17515</name>
</gene>
<feature type="compositionally biased region" description="Pro residues" evidence="1">
    <location>
        <begin position="28"/>
        <end position="38"/>
    </location>
</feature>
<dbReference type="RefSeq" id="WP_119927514.1">
    <property type="nucleotide sequence ID" value="NZ_QZEY01000005.1"/>
</dbReference>
<accession>A0A3A4AR12</accession>
<name>A0A3A4AR12_9ACTN</name>
<dbReference type="SUPFAM" id="SSF51445">
    <property type="entry name" value="(Trans)glycosidases"/>
    <property type="match status" value="1"/>
</dbReference>
<feature type="compositionally biased region" description="Low complexity" evidence="1">
    <location>
        <begin position="39"/>
        <end position="51"/>
    </location>
</feature>
<keyword evidence="2" id="KW-0732">Signal</keyword>
<dbReference type="AlphaFoldDB" id="A0A3A4AR12"/>
<evidence type="ECO:0000313" key="3">
    <source>
        <dbReference type="EMBL" id="RJL32196.1"/>
    </source>
</evidence>
<reference evidence="3 4" key="1">
    <citation type="submission" date="2018-09" db="EMBL/GenBank/DDBJ databases">
        <title>YIM 75507 draft genome.</title>
        <authorList>
            <person name="Tang S."/>
            <person name="Feng Y."/>
        </authorList>
    </citation>
    <scope>NUCLEOTIDE SEQUENCE [LARGE SCALE GENOMIC DNA]</scope>
    <source>
        <strain evidence="3 4">YIM 75507</strain>
    </source>
</reference>
<dbReference type="Proteomes" id="UP000265768">
    <property type="component" value="Unassembled WGS sequence"/>
</dbReference>
<dbReference type="InterPro" id="IPR017853">
    <property type="entry name" value="GH"/>
</dbReference>
<evidence type="ECO:0000256" key="1">
    <source>
        <dbReference type="SAM" id="MobiDB-lite"/>
    </source>
</evidence>
<feature type="region of interest" description="Disordered" evidence="1">
    <location>
        <begin position="24"/>
        <end position="55"/>
    </location>
</feature>
<evidence type="ECO:0000313" key="4">
    <source>
        <dbReference type="Proteomes" id="UP000265768"/>
    </source>
</evidence>
<feature type="chain" id="PRO_5017338563" evidence="2">
    <location>
        <begin position="26"/>
        <end position="326"/>
    </location>
</feature>
<dbReference type="OrthoDB" id="3817502at2"/>
<sequence length="326" mass="35909">MKKRPVLWFVLSIVTAGLLTAPASAEPTPTPTSAPAPAPTSATAPASPEEATGLRRTRQATLNLGDDPQQWSKAASVGFDLLDVGPWEEHIDALPAGAQALIWAGNTQCSEFQYPWEEFTQHVDRLAAHPRVFGWFISDEPLVAECPEVLGEIQRRADYIRAKAPRQKSFIVAADTAYAQAAPASSHVDYVGINPYPCRPWLQQCDFGLIEREFKKAEAAGIPRAVMVPKYQTFGQDCTGGENGYRLPSERDMITMLLIWHRLLPNPAFEMAYSWGNQPGVSCPTLVDADGTNGRPNLQRIMKLHALWHTFTDGRSLEQTLTSPQS</sequence>
<protein>
    <submittedName>
        <fullName evidence="3">Uncharacterized protein</fullName>
    </submittedName>
</protein>
<evidence type="ECO:0000256" key="2">
    <source>
        <dbReference type="SAM" id="SignalP"/>
    </source>
</evidence>